<feature type="transmembrane region" description="Helical" evidence="10">
    <location>
        <begin position="226"/>
        <end position="244"/>
    </location>
</feature>
<keyword evidence="6" id="KW-0653">Protein transport</keyword>
<keyword evidence="7 10" id="KW-1133">Transmembrane helix</keyword>
<dbReference type="Gene3D" id="1.20.1640.10">
    <property type="entry name" value="Multidrug efflux transporter AcrB transmembrane domain"/>
    <property type="match status" value="1"/>
</dbReference>
<dbReference type="InterPro" id="IPR005665">
    <property type="entry name" value="SecF_bac"/>
</dbReference>
<dbReference type="InterPro" id="IPR048634">
    <property type="entry name" value="SecD_SecF_C"/>
</dbReference>
<feature type="transmembrane region" description="Helical" evidence="10">
    <location>
        <begin position="148"/>
        <end position="169"/>
    </location>
</feature>
<evidence type="ECO:0000313" key="12">
    <source>
        <dbReference type="EMBL" id="SVA27730.1"/>
    </source>
</evidence>
<sequence>MRRFGFVISGSFILAGIVSLLLQGGPLLSIDFTGGTLAQIRFEEAPDIAKVRSALEALDVGIGEVQTFGTPNEILIRLQLSQNAENLTSELKAALQAQFPDQSIDFRRVETVGPKIGSELKGKAFFAVFTAIIGILIYISIRFELKFAIGAIAALIHDVLITLGIFSILNYEISLAIIAAFLTIVGYSLNDTIVVFDRVRENMKLLKNIDHKTIFNKSINESLSRTIITSLTTFAVVFILYIAGGEVIRYFAFAMIVGVIVGTYSSIYVASPVVFLWQQRVTPQSK</sequence>
<keyword evidence="4" id="KW-1003">Cell membrane</keyword>
<keyword evidence="9 10" id="KW-0472">Membrane</keyword>
<dbReference type="InterPro" id="IPR022645">
    <property type="entry name" value="SecD/SecF_bac"/>
</dbReference>
<dbReference type="InterPro" id="IPR055344">
    <property type="entry name" value="SecD_SecF_C_bact"/>
</dbReference>
<evidence type="ECO:0000256" key="1">
    <source>
        <dbReference type="ARBA" id="ARBA00004651"/>
    </source>
</evidence>
<feature type="transmembrane region" description="Helical" evidence="10">
    <location>
        <begin position="124"/>
        <end position="141"/>
    </location>
</feature>
<keyword evidence="5 10" id="KW-0812">Transmembrane</keyword>
<feature type="transmembrane region" description="Helical" evidence="10">
    <location>
        <begin position="175"/>
        <end position="196"/>
    </location>
</feature>
<dbReference type="HAMAP" id="MF_01464_B">
    <property type="entry name" value="SecF_B"/>
    <property type="match status" value="1"/>
</dbReference>
<dbReference type="NCBIfam" id="TIGR00916">
    <property type="entry name" value="2A0604s01"/>
    <property type="match status" value="1"/>
</dbReference>
<keyword evidence="8" id="KW-0811">Translocation</keyword>
<evidence type="ECO:0000256" key="3">
    <source>
        <dbReference type="ARBA" id="ARBA00022448"/>
    </source>
</evidence>
<evidence type="ECO:0000256" key="8">
    <source>
        <dbReference type="ARBA" id="ARBA00023010"/>
    </source>
</evidence>
<dbReference type="SUPFAM" id="SSF82866">
    <property type="entry name" value="Multidrug efflux transporter AcrB transmembrane domain"/>
    <property type="match status" value="1"/>
</dbReference>
<dbReference type="Pfam" id="PF02355">
    <property type="entry name" value="SecD_SecF_C"/>
    <property type="match status" value="1"/>
</dbReference>
<dbReference type="FunFam" id="1.20.1640.10:FF:000024">
    <property type="entry name" value="Multifunctional fusion protein"/>
    <property type="match status" value="1"/>
</dbReference>
<gene>
    <name evidence="12" type="ORF">METZ01_LOCUS80584</name>
</gene>
<dbReference type="NCBIfam" id="TIGR00966">
    <property type="entry name" value="transloc_SecF"/>
    <property type="match status" value="1"/>
</dbReference>
<dbReference type="EMBL" id="UINC01006472">
    <property type="protein sequence ID" value="SVA27730.1"/>
    <property type="molecule type" value="Genomic_DNA"/>
</dbReference>
<evidence type="ECO:0000256" key="7">
    <source>
        <dbReference type="ARBA" id="ARBA00022989"/>
    </source>
</evidence>
<evidence type="ECO:0000259" key="11">
    <source>
        <dbReference type="Pfam" id="PF02355"/>
    </source>
</evidence>
<dbReference type="GO" id="GO:0006886">
    <property type="term" value="P:intracellular protein transport"/>
    <property type="evidence" value="ECO:0007669"/>
    <property type="project" value="InterPro"/>
</dbReference>
<accession>A0A381UHU9</accession>
<organism evidence="12">
    <name type="scientific">marine metagenome</name>
    <dbReference type="NCBI Taxonomy" id="408172"/>
    <lineage>
        <taxon>unclassified sequences</taxon>
        <taxon>metagenomes</taxon>
        <taxon>ecological metagenomes</taxon>
    </lineage>
</organism>
<dbReference type="PANTHER" id="PTHR30081:SF8">
    <property type="entry name" value="PROTEIN TRANSLOCASE SUBUNIT SECF"/>
    <property type="match status" value="1"/>
</dbReference>
<keyword evidence="3" id="KW-0813">Transport</keyword>
<feature type="domain" description="Protein export membrane protein SecD/SecF C-terminal" evidence="11">
    <location>
        <begin position="101"/>
        <end position="279"/>
    </location>
</feature>
<evidence type="ECO:0000256" key="9">
    <source>
        <dbReference type="ARBA" id="ARBA00023136"/>
    </source>
</evidence>
<name>A0A381UHU9_9ZZZZ</name>
<dbReference type="GO" id="GO:0015450">
    <property type="term" value="F:protein-transporting ATPase activity"/>
    <property type="evidence" value="ECO:0007669"/>
    <property type="project" value="InterPro"/>
</dbReference>
<evidence type="ECO:0000256" key="10">
    <source>
        <dbReference type="SAM" id="Phobius"/>
    </source>
</evidence>
<dbReference type="PANTHER" id="PTHR30081">
    <property type="entry name" value="PROTEIN-EXPORT MEMBRANE PROTEIN SEC"/>
    <property type="match status" value="1"/>
</dbReference>
<protein>
    <recommendedName>
        <fullName evidence="2">Protein translocase subunit SecF</fullName>
    </recommendedName>
</protein>
<evidence type="ECO:0000256" key="6">
    <source>
        <dbReference type="ARBA" id="ARBA00022927"/>
    </source>
</evidence>
<feature type="transmembrane region" description="Helical" evidence="10">
    <location>
        <begin position="250"/>
        <end position="277"/>
    </location>
</feature>
<evidence type="ECO:0000256" key="4">
    <source>
        <dbReference type="ARBA" id="ARBA00022475"/>
    </source>
</evidence>
<comment type="subcellular location">
    <subcellularLocation>
        <location evidence="1">Cell membrane</location>
        <topology evidence="1">Multi-pass membrane protein</topology>
    </subcellularLocation>
</comment>
<dbReference type="AlphaFoldDB" id="A0A381UHU9"/>
<reference evidence="12" key="1">
    <citation type="submission" date="2018-05" db="EMBL/GenBank/DDBJ databases">
        <authorList>
            <person name="Lanie J.A."/>
            <person name="Ng W.-L."/>
            <person name="Kazmierczak K.M."/>
            <person name="Andrzejewski T.M."/>
            <person name="Davidsen T.M."/>
            <person name="Wayne K.J."/>
            <person name="Tettelin H."/>
            <person name="Glass J.I."/>
            <person name="Rusch D."/>
            <person name="Podicherti R."/>
            <person name="Tsui H.-C.T."/>
            <person name="Winkler M.E."/>
        </authorList>
    </citation>
    <scope>NUCLEOTIDE SEQUENCE</scope>
</reference>
<dbReference type="InterPro" id="IPR022813">
    <property type="entry name" value="SecD/SecF_arch_bac"/>
</dbReference>
<evidence type="ECO:0000256" key="5">
    <source>
        <dbReference type="ARBA" id="ARBA00022692"/>
    </source>
</evidence>
<proteinExistence type="inferred from homology"/>
<evidence type="ECO:0000256" key="2">
    <source>
        <dbReference type="ARBA" id="ARBA00015792"/>
    </source>
</evidence>
<dbReference type="GO" id="GO:0005886">
    <property type="term" value="C:plasma membrane"/>
    <property type="evidence" value="ECO:0007669"/>
    <property type="project" value="UniProtKB-SubCell"/>
</dbReference>
<dbReference type="PRINTS" id="PR01755">
    <property type="entry name" value="SECFTRNLCASE"/>
</dbReference>